<comment type="caution">
    <text evidence="5">The sequence shown here is derived from an EMBL/GenBank/DDBJ whole genome shotgun (WGS) entry which is preliminary data.</text>
</comment>
<organism evidence="5 6">
    <name type="scientific">Clostridium beijerinckii</name>
    <name type="common">Clostridium MP</name>
    <dbReference type="NCBI Taxonomy" id="1520"/>
    <lineage>
        <taxon>Bacteria</taxon>
        <taxon>Bacillati</taxon>
        <taxon>Bacillota</taxon>
        <taxon>Clostridia</taxon>
        <taxon>Eubacteriales</taxon>
        <taxon>Clostridiaceae</taxon>
        <taxon>Clostridium</taxon>
    </lineage>
</organism>
<dbReference type="Gene3D" id="2.10.270.10">
    <property type="entry name" value="Cholin Binding"/>
    <property type="match status" value="1"/>
</dbReference>
<reference evidence="5 6" key="1">
    <citation type="submission" date="2017-02" db="EMBL/GenBank/DDBJ databases">
        <title>Genome sequence of Clostridium beijerinckii Br21.</title>
        <authorList>
            <person name="Fonseca B.C."/>
            <person name="Guazzaroni M.E."/>
            <person name="Riano-Pachon D.M."/>
            <person name="Reginatto V."/>
        </authorList>
    </citation>
    <scope>NUCLEOTIDE SEQUENCE [LARGE SCALE GENOMIC DNA]</scope>
    <source>
        <strain evidence="5 6">Br21</strain>
    </source>
</reference>
<dbReference type="InterPro" id="IPR018337">
    <property type="entry name" value="Cell_wall/Cho-bd_repeat"/>
</dbReference>
<dbReference type="AlphaFoldDB" id="A0A1S9NBD2"/>
<feature type="chain" id="PRO_5038499884" evidence="3">
    <location>
        <begin position="25"/>
        <end position="517"/>
    </location>
</feature>
<feature type="repeat" description="Cell wall-binding" evidence="2">
    <location>
        <begin position="437"/>
        <end position="456"/>
    </location>
</feature>
<dbReference type="Pfam" id="PF01473">
    <property type="entry name" value="Choline_bind_1"/>
    <property type="match status" value="1"/>
</dbReference>
<dbReference type="Pfam" id="PF12733">
    <property type="entry name" value="Cadherin-like"/>
    <property type="match status" value="2"/>
</dbReference>
<evidence type="ECO:0000256" key="1">
    <source>
        <dbReference type="ARBA" id="ARBA00022737"/>
    </source>
</evidence>
<dbReference type="Proteomes" id="UP000190959">
    <property type="component" value="Unassembled WGS sequence"/>
</dbReference>
<dbReference type="RefSeq" id="WP_078114282.1">
    <property type="nucleotide sequence ID" value="NZ_MWMH01000001.1"/>
</dbReference>
<dbReference type="PROSITE" id="PS51170">
    <property type="entry name" value="CW"/>
    <property type="match status" value="3"/>
</dbReference>
<proteinExistence type="predicted"/>
<evidence type="ECO:0000313" key="5">
    <source>
        <dbReference type="EMBL" id="OOP74775.1"/>
    </source>
</evidence>
<dbReference type="EMBL" id="MWMH01000001">
    <property type="protein sequence ID" value="OOP74775.1"/>
    <property type="molecule type" value="Genomic_DNA"/>
</dbReference>
<feature type="repeat" description="Cell wall-binding" evidence="2">
    <location>
        <begin position="477"/>
        <end position="497"/>
    </location>
</feature>
<evidence type="ECO:0000259" key="4">
    <source>
        <dbReference type="Pfam" id="PF12733"/>
    </source>
</evidence>
<protein>
    <submittedName>
        <fullName evidence="5">Cell wall-binding protein</fullName>
    </submittedName>
</protein>
<dbReference type="InterPro" id="IPR025883">
    <property type="entry name" value="Cadherin-like_domain"/>
</dbReference>
<feature type="domain" description="Cadherin-like beta-sandwich-like" evidence="4">
    <location>
        <begin position="181"/>
        <end position="267"/>
    </location>
</feature>
<keyword evidence="1" id="KW-0677">Repeat</keyword>
<sequence length="517" mass="57867">MKKNMIKIVSIALALGIVSAAAPATNINVLTTKAFAATDNDDDYLDRLELNDEDGNNIKLYSDSDYDSKVNASDVEEGETYYAKTSSDTVSIDIDGPDEKYVRVFNGTSSSSKGKEVGEDVDLSDDSATTTLTIKVYGKEPDDDMRYKDNDDYNVLSTYRIKVENPNYNQNKDNDNIYLERLSVNNNKVQLSKSELTYTYNVASDVKRVTIKATPEDDDYDVTIDNKNVQSSDNYKKEVDLDEGTNEFEIELEDGDKDRVYTLIINRGNPSSNGTSSQDTAEPEHQDSIYLDKLSIDGRLFSLSQSQVNYSSNVPSDVNKVTIKAEPEKDFYTVKVNGDEVFDDDDYKTTVNLKDGENKIKVDVKNENSGEERVYTLTVIRGSVASTQSQSNATGVETNYNKWVQVNGAWKYNDASGNFVKNTWVGNYYLLDNGNMATGWLNYNGGWYYLGSDGARKTGWQLVDGAWYYLDSQGKIQTGWIKDSNGKYYYLNSNGAMAYNTTVGGYKLGYDGAWIQK</sequence>
<evidence type="ECO:0000256" key="2">
    <source>
        <dbReference type="PROSITE-ProRule" id="PRU00591"/>
    </source>
</evidence>
<feature type="signal peptide" evidence="3">
    <location>
        <begin position="1"/>
        <end position="24"/>
    </location>
</feature>
<keyword evidence="3" id="KW-0732">Signal</keyword>
<feature type="repeat" description="Cell wall-binding" evidence="2">
    <location>
        <begin position="457"/>
        <end position="476"/>
    </location>
</feature>
<gene>
    <name evidence="5" type="ORF">CBEIBR21_00995</name>
</gene>
<feature type="domain" description="Cadherin-like beta-sandwich-like" evidence="4">
    <location>
        <begin position="304"/>
        <end position="381"/>
    </location>
</feature>
<dbReference type="SUPFAM" id="SSF69360">
    <property type="entry name" value="Cell wall binding repeat"/>
    <property type="match status" value="1"/>
</dbReference>
<accession>A0A1S9NBD2</accession>
<dbReference type="Pfam" id="PF19127">
    <property type="entry name" value="Choline_bind_3"/>
    <property type="match status" value="1"/>
</dbReference>
<evidence type="ECO:0000313" key="6">
    <source>
        <dbReference type="Proteomes" id="UP000190959"/>
    </source>
</evidence>
<evidence type="ECO:0000256" key="3">
    <source>
        <dbReference type="SAM" id="SignalP"/>
    </source>
</evidence>
<name>A0A1S9NBD2_CLOBE</name>